<evidence type="ECO:0000259" key="2">
    <source>
        <dbReference type="Pfam" id="PF25545"/>
    </source>
</evidence>
<dbReference type="STRING" id="441959.B8M5Z9"/>
<dbReference type="PhylomeDB" id="B8M5Z9"/>
<protein>
    <recommendedName>
        <fullName evidence="2">DUF7924 domain-containing protein</fullName>
    </recommendedName>
</protein>
<dbReference type="AlphaFoldDB" id="B8M5Z9"/>
<dbReference type="Pfam" id="PF25545">
    <property type="entry name" value="DUF7924"/>
    <property type="match status" value="2"/>
</dbReference>
<dbReference type="Proteomes" id="UP000001745">
    <property type="component" value="Unassembled WGS sequence"/>
</dbReference>
<dbReference type="EMBL" id="EQ962654">
    <property type="protein sequence ID" value="EED20126.1"/>
    <property type="molecule type" value="Genomic_DNA"/>
</dbReference>
<reference evidence="4" key="1">
    <citation type="journal article" date="2015" name="Genome Announc.">
        <title>Genome sequence of the AIDS-associated pathogen Penicillium marneffei (ATCC18224) and its near taxonomic relative Talaromyces stipitatus (ATCC10500).</title>
        <authorList>
            <person name="Nierman W.C."/>
            <person name="Fedorova-Abrams N.D."/>
            <person name="Andrianopoulos A."/>
        </authorList>
    </citation>
    <scope>NUCLEOTIDE SEQUENCE [LARGE SCALE GENOMIC DNA]</scope>
    <source>
        <strain evidence="4">ATCC 10500 / CBS 375.48 / QM 6759 / NRRL 1006</strain>
    </source>
</reference>
<organism evidence="3 4">
    <name type="scientific">Talaromyces stipitatus (strain ATCC 10500 / CBS 375.48 / QM 6759 / NRRL 1006)</name>
    <name type="common">Penicillium stipitatum</name>
    <dbReference type="NCBI Taxonomy" id="441959"/>
    <lineage>
        <taxon>Eukaryota</taxon>
        <taxon>Fungi</taxon>
        <taxon>Dikarya</taxon>
        <taxon>Ascomycota</taxon>
        <taxon>Pezizomycotina</taxon>
        <taxon>Eurotiomycetes</taxon>
        <taxon>Eurotiomycetidae</taxon>
        <taxon>Eurotiales</taxon>
        <taxon>Trichocomaceae</taxon>
        <taxon>Talaromyces</taxon>
        <taxon>Talaromyces sect. Talaromyces</taxon>
    </lineage>
</organism>
<keyword evidence="4" id="KW-1185">Reference proteome</keyword>
<evidence type="ECO:0000256" key="1">
    <source>
        <dbReference type="SAM" id="MobiDB-lite"/>
    </source>
</evidence>
<gene>
    <name evidence="3" type="ORF">TSTA_033680</name>
</gene>
<feature type="compositionally biased region" description="Polar residues" evidence="1">
    <location>
        <begin position="210"/>
        <end position="228"/>
    </location>
</feature>
<dbReference type="VEuPathDB" id="FungiDB:TSTA_033680"/>
<dbReference type="OrthoDB" id="4225927at2759"/>
<dbReference type="InParanoid" id="B8M5Z9"/>
<feature type="domain" description="DUF7924" evidence="2">
    <location>
        <begin position="46"/>
        <end position="108"/>
    </location>
</feature>
<evidence type="ECO:0000313" key="4">
    <source>
        <dbReference type="Proteomes" id="UP000001745"/>
    </source>
</evidence>
<accession>B8M5Z9</accession>
<dbReference type="GeneID" id="8097785"/>
<dbReference type="RefSeq" id="XP_002480560.1">
    <property type="nucleotide sequence ID" value="XM_002480515.1"/>
</dbReference>
<name>B8M5Z9_TALSN</name>
<proteinExistence type="predicted"/>
<dbReference type="HOGENOM" id="CLU_1062362_0_0_1"/>
<feature type="region of interest" description="Disordered" evidence="1">
    <location>
        <begin position="210"/>
        <end position="231"/>
    </location>
</feature>
<sequence>MSQRPSKRPRLQASDDSVSEDIALRERLLRQSVDIFQGTVFDDGAIERFHNALRNQSKSRLLTTYARFLVPSVEKQDLGEVSVLEDAIVVYNEKWLNVAPIYGPNPRPVVNMKNMHSMCIAMRAVWSLTSISNSMERIHRRILGFSISYDSERLQIYGHYPEIDDFDGILTANFSLFQEKGYGFTGKDLGTDRSLSYADKEVDKKTQEESIASQDLSESQNMFQTLQRQSDDREARYTKYLTASEQEIIGNTSRQKELLAER</sequence>
<feature type="domain" description="DUF7924" evidence="2">
    <location>
        <begin position="112"/>
        <end position="165"/>
    </location>
</feature>
<dbReference type="InterPro" id="IPR057684">
    <property type="entry name" value="DUF7924"/>
</dbReference>
<evidence type="ECO:0000313" key="3">
    <source>
        <dbReference type="EMBL" id="EED20126.1"/>
    </source>
</evidence>